<keyword evidence="3" id="KW-1185">Reference proteome</keyword>
<reference evidence="2 3" key="1">
    <citation type="submission" date="2014-06" db="EMBL/GenBank/DDBJ databases">
        <authorList>
            <person name="Swart Estienne"/>
        </authorList>
    </citation>
    <scope>NUCLEOTIDE SEQUENCE [LARGE SCALE GENOMIC DNA]</scope>
    <source>
        <strain evidence="2 3">130c</strain>
    </source>
</reference>
<proteinExistence type="predicted"/>
<dbReference type="EMBL" id="CCKQ01016273">
    <property type="protein sequence ID" value="CDW88146.1"/>
    <property type="molecule type" value="Genomic_DNA"/>
</dbReference>
<name>A0A078B1F5_STYLE</name>
<evidence type="ECO:0000256" key="1">
    <source>
        <dbReference type="SAM" id="MobiDB-lite"/>
    </source>
</evidence>
<dbReference type="AlphaFoldDB" id="A0A078B1F5"/>
<protein>
    <submittedName>
        <fullName evidence="2">Uncharacterized protein</fullName>
    </submittedName>
</protein>
<accession>A0A078B1F5</accession>
<sequence length="556" mass="65809">MLVLSIVIIVINRRMIQLQIARQSALSALTVSSRMNHLLTNDEAECGAVTSDELGKLDRIQLNVQMLKTMMDQVYWQELTAEHELILAIKQINEGERELRNFYDQGGRLKEHNQMINFLLVSIIQQCPISRFKVIDALVSAQWAAQMSIHCRKALSSLVSWDNSNNHFESDEDWYYENLPQFYQGKLSIIIEENSFQVTNIKNNKGGKQIPLEDQTVLENIQNNDAIMLLTNSQTYNNDSQPNQSKKRKFDQVQGCQKVSKKRKLNNDLKSAQNDFIPLLELHYKTAPFPKMNQEERQLFKARQEVMKFKEEYSKWQSFYERKVKKRFFYKTDKEISNDSSLKFKIKRRPRTPTKIKPFFFQLDMRMSFRPQSCMPMNEEHRPIIKVIRKKRRSNSISQQKSKDLIQKQIHQENIQAQNHKSRKSQSVGPHDRTSNFFEFDSAENDFDFHTQKKSLRDKSEQSTLFKARKMPDFGNLPSFIPLLNDRPLTFPQEFNFKVEQRLSKKKQDANMQYQMETNQYENDRNKENIHPWIPKLTIPKSPLLHTKRRAQMRPM</sequence>
<gene>
    <name evidence="2" type="primary">Contig11845.g12662</name>
    <name evidence="2" type="ORF">STYLEM_17263</name>
</gene>
<evidence type="ECO:0000313" key="3">
    <source>
        <dbReference type="Proteomes" id="UP000039865"/>
    </source>
</evidence>
<feature type="region of interest" description="Disordered" evidence="1">
    <location>
        <begin position="414"/>
        <end position="435"/>
    </location>
</feature>
<dbReference type="InParanoid" id="A0A078B1F5"/>
<evidence type="ECO:0000313" key="2">
    <source>
        <dbReference type="EMBL" id="CDW88146.1"/>
    </source>
</evidence>
<organism evidence="2 3">
    <name type="scientific">Stylonychia lemnae</name>
    <name type="common">Ciliate</name>
    <dbReference type="NCBI Taxonomy" id="5949"/>
    <lineage>
        <taxon>Eukaryota</taxon>
        <taxon>Sar</taxon>
        <taxon>Alveolata</taxon>
        <taxon>Ciliophora</taxon>
        <taxon>Intramacronucleata</taxon>
        <taxon>Spirotrichea</taxon>
        <taxon>Stichotrichia</taxon>
        <taxon>Sporadotrichida</taxon>
        <taxon>Oxytrichidae</taxon>
        <taxon>Stylonychinae</taxon>
        <taxon>Stylonychia</taxon>
    </lineage>
</organism>
<dbReference type="Proteomes" id="UP000039865">
    <property type="component" value="Unassembled WGS sequence"/>
</dbReference>